<evidence type="ECO:0000313" key="7">
    <source>
        <dbReference type="Proteomes" id="UP000479190"/>
    </source>
</evidence>
<name>A0A6H5I8M8_9HYME</name>
<sequence length="129" mass="14673">MLGPFISALGSIWCPEHFVCVNPQCRRGLQDIGFVEEKGQLYCEYCFEKFIAPSCNKCNNKIKGDCLNAIGKHFHPQCFSCAHCKKEFGSNPFFLEEGLPYCEKMCKKNLEGQSFYAKGGRPFCKNHAR</sequence>
<dbReference type="PANTHER" id="PTHR24214:SF38">
    <property type="entry name" value="PDZ AND LIM DOMAIN PROTEIN ZASP-RELATED"/>
    <property type="match status" value="1"/>
</dbReference>
<evidence type="ECO:0000256" key="2">
    <source>
        <dbReference type="ARBA" id="ARBA00022833"/>
    </source>
</evidence>
<dbReference type="GO" id="GO:0003779">
    <property type="term" value="F:actin binding"/>
    <property type="evidence" value="ECO:0007669"/>
    <property type="project" value="TreeGrafter"/>
</dbReference>
<dbReference type="GO" id="GO:0061061">
    <property type="term" value="P:muscle structure development"/>
    <property type="evidence" value="ECO:0007669"/>
    <property type="project" value="TreeGrafter"/>
</dbReference>
<protein>
    <recommendedName>
        <fullName evidence="5">LIM zinc-binding domain-containing protein</fullName>
    </recommendedName>
</protein>
<organism evidence="6 7">
    <name type="scientific">Trichogramma brassicae</name>
    <dbReference type="NCBI Taxonomy" id="86971"/>
    <lineage>
        <taxon>Eukaryota</taxon>
        <taxon>Metazoa</taxon>
        <taxon>Ecdysozoa</taxon>
        <taxon>Arthropoda</taxon>
        <taxon>Hexapoda</taxon>
        <taxon>Insecta</taxon>
        <taxon>Pterygota</taxon>
        <taxon>Neoptera</taxon>
        <taxon>Endopterygota</taxon>
        <taxon>Hymenoptera</taxon>
        <taxon>Apocrita</taxon>
        <taxon>Proctotrupomorpha</taxon>
        <taxon>Chalcidoidea</taxon>
        <taxon>Trichogrammatidae</taxon>
        <taxon>Trichogramma</taxon>
    </lineage>
</organism>
<dbReference type="InterPro" id="IPR001781">
    <property type="entry name" value="Znf_LIM"/>
</dbReference>
<dbReference type="InterPro" id="IPR050604">
    <property type="entry name" value="PDZ-LIM_domain"/>
</dbReference>
<dbReference type="FunFam" id="2.10.110.10:FF:000069">
    <property type="entry name" value="Uncharacterized protein, isoform Z"/>
    <property type="match status" value="1"/>
</dbReference>
<dbReference type="PROSITE" id="PS00478">
    <property type="entry name" value="LIM_DOMAIN_1"/>
    <property type="match status" value="1"/>
</dbReference>
<dbReference type="PROSITE" id="PS50023">
    <property type="entry name" value="LIM_DOMAIN_2"/>
    <property type="match status" value="1"/>
</dbReference>
<keyword evidence="1 4" id="KW-0479">Metal-binding</keyword>
<feature type="domain" description="LIM zinc-binding" evidence="5">
    <location>
        <begin position="53"/>
        <end position="113"/>
    </location>
</feature>
<dbReference type="PANTHER" id="PTHR24214">
    <property type="entry name" value="PDZ AND LIM DOMAIN PROTEIN ZASP"/>
    <property type="match status" value="1"/>
</dbReference>
<evidence type="ECO:0000256" key="4">
    <source>
        <dbReference type="PROSITE-ProRule" id="PRU00125"/>
    </source>
</evidence>
<gene>
    <name evidence="6" type="ORF">TBRA_LOCUS5466</name>
</gene>
<keyword evidence="2 4" id="KW-0862">Zinc</keyword>
<accession>A0A6H5I8M8</accession>
<dbReference type="Proteomes" id="UP000479190">
    <property type="component" value="Unassembled WGS sequence"/>
</dbReference>
<keyword evidence="3 4" id="KW-0440">LIM domain</keyword>
<dbReference type="GO" id="GO:0031941">
    <property type="term" value="C:filamentous actin"/>
    <property type="evidence" value="ECO:0007669"/>
    <property type="project" value="TreeGrafter"/>
</dbReference>
<dbReference type="GO" id="GO:0030018">
    <property type="term" value="C:Z disc"/>
    <property type="evidence" value="ECO:0007669"/>
    <property type="project" value="TreeGrafter"/>
</dbReference>
<evidence type="ECO:0000259" key="5">
    <source>
        <dbReference type="PROSITE" id="PS50023"/>
    </source>
</evidence>
<evidence type="ECO:0000256" key="1">
    <source>
        <dbReference type="ARBA" id="ARBA00022723"/>
    </source>
</evidence>
<proteinExistence type="predicted"/>
<dbReference type="Gene3D" id="2.10.110.10">
    <property type="entry name" value="Cysteine Rich Protein"/>
    <property type="match status" value="2"/>
</dbReference>
<dbReference type="GO" id="GO:0051371">
    <property type="term" value="F:muscle alpha-actinin binding"/>
    <property type="evidence" value="ECO:0007669"/>
    <property type="project" value="TreeGrafter"/>
</dbReference>
<dbReference type="GO" id="GO:0005912">
    <property type="term" value="C:adherens junction"/>
    <property type="evidence" value="ECO:0007669"/>
    <property type="project" value="TreeGrafter"/>
</dbReference>
<dbReference type="EMBL" id="CADCXV010000715">
    <property type="protein sequence ID" value="CAB0033568.1"/>
    <property type="molecule type" value="Genomic_DNA"/>
</dbReference>
<dbReference type="Pfam" id="PF00412">
    <property type="entry name" value="LIM"/>
    <property type="match status" value="2"/>
</dbReference>
<dbReference type="SUPFAM" id="SSF57716">
    <property type="entry name" value="Glucocorticoid receptor-like (DNA-binding domain)"/>
    <property type="match status" value="2"/>
</dbReference>
<dbReference type="OrthoDB" id="5911912at2759"/>
<dbReference type="SMART" id="SM00132">
    <property type="entry name" value="LIM"/>
    <property type="match status" value="2"/>
</dbReference>
<evidence type="ECO:0000313" key="6">
    <source>
        <dbReference type="EMBL" id="CAB0033568.1"/>
    </source>
</evidence>
<evidence type="ECO:0000256" key="3">
    <source>
        <dbReference type="ARBA" id="ARBA00023038"/>
    </source>
</evidence>
<dbReference type="GO" id="GO:0046872">
    <property type="term" value="F:metal ion binding"/>
    <property type="evidence" value="ECO:0007669"/>
    <property type="project" value="UniProtKB-KW"/>
</dbReference>
<reference evidence="6 7" key="1">
    <citation type="submission" date="2020-02" db="EMBL/GenBank/DDBJ databases">
        <authorList>
            <person name="Ferguson B K."/>
        </authorList>
    </citation>
    <scope>NUCLEOTIDE SEQUENCE [LARGE SCALE GENOMIC DNA]</scope>
</reference>
<dbReference type="GO" id="GO:0030036">
    <property type="term" value="P:actin cytoskeleton organization"/>
    <property type="evidence" value="ECO:0007669"/>
    <property type="project" value="TreeGrafter"/>
</dbReference>
<keyword evidence="7" id="KW-1185">Reference proteome</keyword>
<dbReference type="GO" id="GO:0001725">
    <property type="term" value="C:stress fiber"/>
    <property type="evidence" value="ECO:0007669"/>
    <property type="project" value="TreeGrafter"/>
</dbReference>
<dbReference type="AlphaFoldDB" id="A0A6H5I8M8"/>
<dbReference type="FunFam" id="2.10.110.10:FF:000020">
    <property type="entry name" value="PDZ and LIM domain protein 5"/>
    <property type="match status" value="1"/>
</dbReference>